<proteinExistence type="predicted"/>
<dbReference type="Proteomes" id="UP001282288">
    <property type="component" value="Unassembled WGS sequence"/>
</dbReference>
<evidence type="ECO:0000313" key="1">
    <source>
        <dbReference type="EMBL" id="MDX2966917.1"/>
    </source>
</evidence>
<accession>A0AAP6EL43</accession>
<dbReference type="GeneID" id="69805215"/>
<name>A0AAP6EL43_9ACTN</name>
<organism evidence="1 4">
    <name type="scientific">Streptomyces acidiscabies</name>
    <dbReference type="NCBI Taxonomy" id="42234"/>
    <lineage>
        <taxon>Bacteria</taxon>
        <taxon>Bacillati</taxon>
        <taxon>Actinomycetota</taxon>
        <taxon>Actinomycetes</taxon>
        <taxon>Kitasatosporales</taxon>
        <taxon>Streptomycetaceae</taxon>
        <taxon>Streptomyces</taxon>
    </lineage>
</organism>
<reference evidence="1 3" key="1">
    <citation type="journal article" date="2023" name="Microb. Genom.">
        <title>Mesoterricola silvestris gen. nov., sp. nov., Mesoterricola sediminis sp. nov., Geothrix oryzae sp. nov., Geothrix edaphica sp. nov., Geothrix rubra sp. nov., and Geothrix limicola sp. nov., six novel members of Acidobacteriota isolated from soils.</title>
        <authorList>
            <person name="Weisberg A.J."/>
            <person name="Pearce E."/>
            <person name="Kramer C.G."/>
            <person name="Chang J.H."/>
            <person name="Clarke C.R."/>
        </authorList>
    </citation>
    <scope>NUCLEOTIDE SEQUENCE</scope>
    <source>
        <strain evidence="2 3">NB05-1H</strain>
        <strain evidence="1">NRRL_B-16521</strain>
    </source>
</reference>
<dbReference type="EMBL" id="JARAWC010000073">
    <property type="protein sequence ID" value="MDX2966917.1"/>
    <property type="molecule type" value="Genomic_DNA"/>
</dbReference>
<evidence type="ECO:0000313" key="3">
    <source>
        <dbReference type="Proteomes" id="UP001272987"/>
    </source>
</evidence>
<gene>
    <name evidence="1" type="ORF">PV399_45565</name>
    <name evidence="2" type="ORF">PV666_50415</name>
</gene>
<keyword evidence="3" id="KW-1185">Reference proteome</keyword>
<dbReference type="Proteomes" id="UP001272987">
    <property type="component" value="Unassembled WGS sequence"/>
</dbReference>
<evidence type="ECO:0000313" key="2">
    <source>
        <dbReference type="EMBL" id="MDX3026017.1"/>
    </source>
</evidence>
<dbReference type="AlphaFoldDB" id="A0AAP6EL43"/>
<evidence type="ECO:0000313" key="4">
    <source>
        <dbReference type="Proteomes" id="UP001282288"/>
    </source>
</evidence>
<comment type="caution">
    <text evidence="1">The sequence shown here is derived from an EMBL/GenBank/DDBJ whole genome shotgun (WGS) entry which is preliminary data.</text>
</comment>
<dbReference type="EMBL" id="JARAWP010000065">
    <property type="protein sequence ID" value="MDX3026017.1"/>
    <property type="molecule type" value="Genomic_DNA"/>
</dbReference>
<sequence>MRLLRFRAPAVRSYRRWFNHSRTCGSCAGTSRCGTGQNLWDAYRDARAKHGPR</sequence>
<protein>
    <submittedName>
        <fullName evidence="1">Uncharacterized protein</fullName>
    </submittedName>
</protein>
<dbReference type="RefSeq" id="WP_158002829.1">
    <property type="nucleotide sequence ID" value="NZ_BCMK01000131.1"/>
</dbReference>